<comment type="caution">
    <text evidence="1">The sequence shown here is derived from an EMBL/GenBank/DDBJ whole genome shotgun (WGS) entry which is preliminary data.</text>
</comment>
<dbReference type="AlphaFoldDB" id="A0A6A5GDL8"/>
<dbReference type="KEGG" id="crq:GCK72_019328"/>
<evidence type="ECO:0000313" key="1">
    <source>
        <dbReference type="EMBL" id="KAF1752773.1"/>
    </source>
</evidence>
<dbReference type="CTD" id="78776775"/>
<dbReference type="InterPro" id="IPR019651">
    <property type="entry name" value="Glutamate_DH_NAD-spec"/>
</dbReference>
<dbReference type="Pfam" id="PF10712">
    <property type="entry name" value="NAD-GH"/>
    <property type="match status" value="1"/>
</dbReference>
<evidence type="ECO:0000313" key="2">
    <source>
        <dbReference type="Proteomes" id="UP000483820"/>
    </source>
</evidence>
<protein>
    <submittedName>
        <fullName evidence="1">Uncharacterized protein</fullName>
    </submittedName>
</protein>
<proteinExistence type="predicted"/>
<name>A0A6A5GDL8_CAERE</name>
<accession>A0A6A5GDL8</accession>
<gene>
    <name evidence="1" type="ORF">GCK72_019328</name>
</gene>
<dbReference type="Proteomes" id="UP000483820">
    <property type="component" value="Chromosome V"/>
</dbReference>
<dbReference type="RefSeq" id="XP_053581891.1">
    <property type="nucleotide sequence ID" value="XM_053732978.1"/>
</dbReference>
<dbReference type="EMBL" id="WUAV01000005">
    <property type="protein sequence ID" value="KAF1752773.1"/>
    <property type="molecule type" value="Genomic_DNA"/>
</dbReference>
<dbReference type="GeneID" id="78776775"/>
<sequence length="470" mass="51939">MSSLSSQTYETSATLGVRRFASEVDGDDSFVGVESMIGNGVDSLLPSTVKLSSVLAEQIIVSVETTEQEQVDPSTTAFSSCCHTNFLSNRLQLLTIRIEKLSGEWSSSDTGLVSLDYTNNVSYSSWWHSEASTSSSDSGVGRGDIRISSEVNIEKSSVCSLNEHLLSRVTLVMNESNSVSDKFQVGKLLAVYFESSELLLHIDFNRWELLLVMLDETTVLLREFIEIGHQNSIVCELGEESVQIDNNTISDDIEASWADNSTWQNVEVVFPAIGDNRVSCVVSSLASCSHVDFVILNQIVDNLSFSFITPLSTHRDINDSVGVNIESNFDLWNSAWCWWNSDKRKLTEKLVAGGHLAFSLENFDLHLSLSISSGGEDLGFLGWDSCVSGDKLGHDSSKSLNTKRKWSDVKEKNVSDISSQNSSLNSSSHSDSLIWINSLRWNFSENLLDCSLNLWHSAHSSDENHVSNLI</sequence>
<reference evidence="1 2" key="1">
    <citation type="submission" date="2019-12" db="EMBL/GenBank/DDBJ databases">
        <title>Chromosome-level assembly of the Caenorhabditis remanei genome.</title>
        <authorList>
            <person name="Teterina A.A."/>
            <person name="Willis J.H."/>
            <person name="Phillips P.C."/>
        </authorList>
    </citation>
    <scope>NUCLEOTIDE SEQUENCE [LARGE SCALE GENOMIC DNA]</scope>
    <source>
        <strain evidence="1 2">PX506</strain>
        <tissue evidence="1">Whole organism</tissue>
    </source>
</reference>
<organism evidence="1 2">
    <name type="scientific">Caenorhabditis remanei</name>
    <name type="common">Caenorhabditis vulgaris</name>
    <dbReference type="NCBI Taxonomy" id="31234"/>
    <lineage>
        <taxon>Eukaryota</taxon>
        <taxon>Metazoa</taxon>
        <taxon>Ecdysozoa</taxon>
        <taxon>Nematoda</taxon>
        <taxon>Chromadorea</taxon>
        <taxon>Rhabditida</taxon>
        <taxon>Rhabditina</taxon>
        <taxon>Rhabditomorpha</taxon>
        <taxon>Rhabditoidea</taxon>
        <taxon>Rhabditidae</taxon>
        <taxon>Peloderinae</taxon>
        <taxon>Caenorhabditis</taxon>
    </lineage>
</organism>